<feature type="domain" description="Cytochrome c" evidence="12">
    <location>
        <begin position="25"/>
        <end position="128"/>
    </location>
</feature>
<evidence type="ECO:0000256" key="10">
    <source>
        <dbReference type="PIRSR" id="PIRSR000018-51"/>
    </source>
</evidence>
<comment type="cofactor">
    <cofactor evidence="9">
        <name>heme c</name>
        <dbReference type="ChEBI" id="CHEBI:61717"/>
    </cofactor>
    <text evidence="9">Binds 3 heme c groups covalently per subunit.</text>
</comment>
<keyword evidence="14" id="KW-1185">Reference proteome</keyword>
<reference evidence="13" key="1">
    <citation type="submission" date="2023-04" db="EMBL/GenBank/DDBJ databases">
        <title>Genome Encyclopedia of Bacteria and Archaea VI: Functional Genomics of Type Strains.</title>
        <authorList>
            <person name="Whitman W."/>
        </authorList>
    </citation>
    <scope>NUCLEOTIDE SEQUENCE</scope>
    <source>
        <strain evidence="13">Enz.4-51</strain>
    </source>
</reference>
<proteinExistence type="predicted"/>
<dbReference type="Proteomes" id="UP001161160">
    <property type="component" value="Unassembled WGS sequence"/>
</dbReference>
<dbReference type="InterPro" id="IPR009056">
    <property type="entry name" value="Cyt_c-like_dom"/>
</dbReference>
<dbReference type="GO" id="GO:0009055">
    <property type="term" value="F:electron transfer activity"/>
    <property type="evidence" value="ECO:0007669"/>
    <property type="project" value="InterPro"/>
</dbReference>
<evidence type="ECO:0000256" key="8">
    <source>
        <dbReference type="ARBA" id="ARBA00023136"/>
    </source>
</evidence>
<dbReference type="GO" id="GO:0016614">
    <property type="term" value="F:oxidoreductase activity, acting on CH-OH group of donors"/>
    <property type="evidence" value="ECO:0007669"/>
    <property type="project" value="InterPro"/>
</dbReference>
<dbReference type="InterPro" id="IPR036909">
    <property type="entry name" value="Cyt_c-like_dom_sf"/>
</dbReference>
<protein>
    <submittedName>
        <fullName evidence="13">Mono/diheme cytochrome c family protein</fullName>
    </submittedName>
</protein>
<feature type="binding site" description="covalent" evidence="9">
    <location>
        <position position="306"/>
    </location>
    <ligand>
        <name>heme c</name>
        <dbReference type="ChEBI" id="CHEBI:61717"/>
        <label>3</label>
    </ligand>
</feature>
<keyword evidence="7 10" id="KW-0408">Iron</keyword>
<sequence length="400" mass="43149">MKLIRTLYFLPLLFLIPAAFAGTQTQVERGQYLATAGDCISCHTGPSGKPFAGGLKMKTPFGYLLTPNITPDVQTGIGSWSEEDFFRAIHDGVNKHDQDLFPAMPFVAGTKVSREDVNAIYAYIQTIPAVSNAVSVNHLDFPFNIRKSMFFWRELFFTPGFYQPDTSKSASWNRGAYLVEGLGHCSDCHSPRDVLGGIKQSKAFTGALIDGWFALNLTSNITTGLGAWSASDIATYLKTGAYPGKTTALGPMAEVVHNSTSHLTDDDLLAMATYLKTLPANSSLYGGNKKIDLHKLEGARLYIDNCSGCHQSSGRGVQGVIPPLAGNPAVIAPNPGNIIKVVLNGVIAQNNYIAMPEFSSKLTDVEIAELVNYARTSWGNAASADVTASMVAKERRTPKN</sequence>
<feature type="binding site" description="covalent" evidence="9">
    <location>
        <position position="188"/>
    </location>
    <ligand>
        <name>heme c</name>
        <dbReference type="ChEBI" id="CHEBI:61717"/>
        <label>2</label>
    </ligand>
</feature>
<feature type="chain" id="PRO_5041287792" evidence="11">
    <location>
        <begin position="22"/>
        <end position="400"/>
    </location>
</feature>
<evidence type="ECO:0000313" key="13">
    <source>
        <dbReference type="EMBL" id="MDH6503670.1"/>
    </source>
</evidence>
<evidence type="ECO:0000256" key="6">
    <source>
        <dbReference type="ARBA" id="ARBA00022737"/>
    </source>
</evidence>
<evidence type="ECO:0000256" key="1">
    <source>
        <dbReference type="ARBA" id="ARBA00004236"/>
    </source>
</evidence>
<evidence type="ECO:0000256" key="4">
    <source>
        <dbReference type="ARBA" id="ARBA00022723"/>
    </source>
</evidence>
<dbReference type="PROSITE" id="PS51007">
    <property type="entry name" value="CYTC"/>
    <property type="match status" value="3"/>
</dbReference>
<feature type="binding site" description="axial binding residue" evidence="10">
    <location>
        <position position="310"/>
    </location>
    <ligand>
        <name>heme c</name>
        <dbReference type="ChEBI" id="CHEBI:61717"/>
        <label>3</label>
    </ligand>
    <ligandPart>
        <name>Fe</name>
        <dbReference type="ChEBI" id="CHEBI:18248"/>
    </ligandPart>
</feature>
<dbReference type="GO" id="GO:0020037">
    <property type="term" value="F:heme binding"/>
    <property type="evidence" value="ECO:0007669"/>
    <property type="project" value="InterPro"/>
</dbReference>
<dbReference type="GO" id="GO:0005886">
    <property type="term" value="C:plasma membrane"/>
    <property type="evidence" value="ECO:0007669"/>
    <property type="project" value="UniProtKB-SubCell"/>
</dbReference>
<dbReference type="EMBL" id="JARXYA010000004">
    <property type="protein sequence ID" value="MDH6503670.1"/>
    <property type="molecule type" value="Genomic_DNA"/>
</dbReference>
<gene>
    <name evidence="13" type="ORF">M2127_000963</name>
</gene>
<keyword evidence="4 10" id="KW-0479">Metal-binding</keyword>
<evidence type="ECO:0000256" key="11">
    <source>
        <dbReference type="SAM" id="SignalP"/>
    </source>
</evidence>
<keyword evidence="8" id="KW-0472">Membrane</keyword>
<dbReference type="Pfam" id="PF13442">
    <property type="entry name" value="Cytochrome_CBB3"/>
    <property type="match status" value="1"/>
</dbReference>
<comment type="subcellular location">
    <subcellularLocation>
        <location evidence="1">Cell membrane</location>
    </subcellularLocation>
</comment>
<evidence type="ECO:0000256" key="3">
    <source>
        <dbReference type="ARBA" id="ARBA00022617"/>
    </source>
</evidence>
<dbReference type="InterPro" id="IPR014353">
    <property type="entry name" value="Membr-bd_ADH_cyt_c"/>
</dbReference>
<dbReference type="InterPro" id="IPR051459">
    <property type="entry name" value="Cytochrome_c-type_DH"/>
</dbReference>
<keyword evidence="6" id="KW-0677">Repeat</keyword>
<dbReference type="SUPFAM" id="SSF46626">
    <property type="entry name" value="Cytochrome c"/>
    <property type="match status" value="3"/>
</dbReference>
<keyword evidence="5 11" id="KW-0732">Signal</keyword>
<feature type="binding site" description="covalent" evidence="9">
    <location>
        <position position="185"/>
    </location>
    <ligand>
        <name>heme c</name>
        <dbReference type="ChEBI" id="CHEBI:61717"/>
        <label>2</label>
    </ligand>
</feature>
<evidence type="ECO:0000313" key="14">
    <source>
        <dbReference type="Proteomes" id="UP001161160"/>
    </source>
</evidence>
<feature type="domain" description="Cytochrome c" evidence="12">
    <location>
        <begin position="170"/>
        <end position="279"/>
    </location>
</feature>
<evidence type="ECO:0000256" key="9">
    <source>
        <dbReference type="PIRSR" id="PIRSR000018-50"/>
    </source>
</evidence>
<dbReference type="PIRSF" id="PIRSF000018">
    <property type="entry name" value="Mb_ADH_cyt_c"/>
    <property type="match status" value="1"/>
</dbReference>
<feature type="domain" description="Cytochrome c" evidence="12">
    <location>
        <begin position="293"/>
        <end position="378"/>
    </location>
</feature>
<feature type="binding site" description="axial binding residue" evidence="10">
    <location>
        <position position="189"/>
    </location>
    <ligand>
        <name>heme c</name>
        <dbReference type="ChEBI" id="CHEBI:61717"/>
        <label>2</label>
    </ligand>
    <ligandPart>
        <name>Fe</name>
        <dbReference type="ChEBI" id="CHEBI:18248"/>
    </ligandPart>
</feature>
<dbReference type="RefSeq" id="WP_076023294.1">
    <property type="nucleotide sequence ID" value="NZ_JAQFIK010000002.1"/>
</dbReference>
<evidence type="ECO:0000256" key="7">
    <source>
        <dbReference type="ARBA" id="ARBA00023004"/>
    </source>
</evidence>
<feature type="binding site" description="covalent" evidence="9">
    <location>
        <position position="309"/>
    </location>
    <ligand>
        <name>heme c</name>
        <dbReference type="ChEBI" id="CHEBI:61717"/>
        <label>3</label>
    </ligand>
</feature>
<dbReference type="GO" id="GO:0005506">
    <property type="term" value="F:iron ion binding"/>
    <property type="evidence" value="ECO:0007669"/>
    <property type="project" value="InterPro"/>
</dbReference>
<keyword evidence="3 9" id="KW-0349">Heme</keyword>
<dbReference type="Gene3D" id="1.10.760.10">
    <property type="entry name" value="Cytochrome c-like domain"/>
    <property type="match status" value="2"/>
</dbReference>
<dbReference type="Pfam" id="PF00034">
    <property type="entry name" value="Cytochrom_C"/>
    <property type="match status" value="1"/>
</dbReference>
<name>A0AA43M807_9BURK</name>
<keyword evidence="2" id="KW-1003">Cell membrane</keyword>
<evidence type="ECO:0000256" key="5">
    <source>
        <dbReference type="ARBA" id="ARBA00022729"/>
    </source>
</evidence>
<feature type="binding site" description="covalent" evidence="9">
    <location>
        <position position="42"/>
    </location>
    <ligand>
        <name>heme c</name>
        <dbReference type="ChEBI" id="CHEBI:61717"/>
        <label>1</label>
    </ligand>
</feature>
<comment type="caution">
    <text evidence="13">The sequence shown here is derived from an EMBL/GenBank/DDBJ whole genome shotgun (WGS) entry which is preliminary data.</text>
</comment>
<evidence type="ECO:0000256" key="2">
    <source>
        <dbReference type="ARBA" id="ARBA00022475"/>
    </source>
</evidence>
<dbReference type="PANTHER" id="PTHR35008:SF8">
    <property type="entry name" value="ALCOHOL DEHYDROGENASE CYTOCHROME C SUBUNIT"/>
    <property type="match status" value="1"/>
</dbReference>
<dbReference type="GeneID" id="83595597"/>
<accession>A0AA43M807</accession>
<feature type="binding site" description="axial binding residue" evidence="10">
    <location>
        <position position="43"/>
    </location>
    <ligand>
        <name>heme c</name>
        <dbReference type="ChEBI" id="CHEBI:61717"/>
        <label>1</label>
    </ligand>
    <ligandPart>
        <name>Fe</name>
        <dbReference type="ChEBI" id="CHEBI:18248"/>
    </ligandPart>
</feature>
<dbReference type="AlphaFoldDB" id="A0AA43M807"/>
<dbReference type="PANTHER" id="PTHR35008">
    <property type="entry name" value="BLL4482 PROTEIN-RELATED"/>
    <property type="match status" value="1"/>
</dbReference>
<feature type="signal peptide" evidence="11">
    <location>
        <begin position="1"/>
        <end position="21"/>
    </location>
</feature>
<feature type="binding site" description="covalent" evidence="9">
    <location>
        <position position="39"/>
    </location>
    <ligand>
        <name>heme c</name>
        <dbReference type="ChEBI" id="CHEBI:61717"/>
        <label>1</label>
    </ligand>
</feature>
<evidence type="ECO:0000259" key="12">
    <source>
        <dbReference type="PROSITE" id="PS51007"/>
    </source>
</evidence>
<organism evidence="13 14">
    <name type="scientific">Polynucleobacter sphagniphilus</name>
    <dbReference type="NCBI Taxonomy" id="1743169"/>
    <lineage>
        <taxon>Bacteria</taxon>
        <taxon>Pseudomonadati</taxon>
        <taxon>Pseudomonadota</taxon>
        <taxon>Betaproteobacteria</taxon>
        <taxon>Burkholderiales</taxon>
        <taxon>Burkholderiaceae</taxon>
        <taxon>Polynucleobacter</taxon>
    </lineage>
</organism>